<evidence type="ECO:0000256" key="3">
    <source>
        <dbReference type="ARBA" id="ARBA00022603"/>
    </source>
</evidence>
<dbReference type="InterPro" id="IPR011610">
    <property type="entry name" value="SAM_mthyl_Trfase_ML2640-like"/>
</dbReference>
<evidence type="ECO:0000256" key="5">
    <source>
        <dbReference type="ARBA" id="ARBA00022691"/>
    </source>
</evidence>
<keyword evidence="8" id="KW-1185">Reference proteome</keyword>
<evidence type="ECO:0000313" key="7">
    <source>
        <dbReference type="EMBL" id="KBZ60769.1"/>
    </source>
</evidence>
<comment type="similarity">
    <text evidence="2 6">Belongs to the UPF0677 family.</text>
</comment>
<dbReference type="PANTHER" id="PTHR43619:SF2">
    <property type="entry name" value="S-ADENOSYL-L-METHIONINE-DEPENDENT METHYLTRANSFERASES SUPERFAMILY PROTEIN"/>
    <property type="match status" value="1"/>
</dbReference>
<gene>
    <name evidence="7" type="ORF">K875_03717</name>
</gene>
<evidence type="ECO:0000256" key="2">
    <source>
        <dbReference type="ARBA" id="ARBA00008138"/>
    </source>
</evidence>
<dbReference type="HOGENOM" id="CLU_056160_2_1_11"/>
<dbReference type="RefSeq" id="WP_044486206.1">
    <property type="nucleotide sequence ID" value="NZ_KK328284.1"/>
</dbReference>
<dbReference type="InterPro" id="IPR029063">
    <property type="entry name" value="SAM-dependent_MTases_sf"/>
</dbReference>
<dbReference type="NCBIfam" id="TIGR00027">
    <property type="entry name" value="mthyl_TIGR00027"/>
    <property type="match status" value="1"/>
</dbReference>
<keyword evidence="3 6" id="KW-0489">Methyltransferase</keyword>
<dbReference type="AlphaFoldDB" id="A0A051TV11"/>
<dbReference type="Proteomes" id="UP000025947">
    <property type="component" value="Unassembled WGS sequence"/>
</dbReference>
<keyword evidence="5 6" id="KW-0949">S-adenosyl-L-methionine</keyword>
<dbReference type="SUPFAM" id="SSF53335">
    <property type="entry name" value="S-adenosyl-L-methionine-dependent methyltransferases"/>
    <property type="match status" value="1"/>
</dbReference>
<organism evidence="7 8">
    <name type="scientific">Mycobacterium [tuberculosis] TKK-01-0051</name>
    <dbReference type="NCBI Taxonomy" id="1324261"/>
    <lineage>
        <taxon>Bacteria</taxon>
        <taxon>Bacillati</taxon>
        <taxon>Actinomycetota</taxon>
        <taxon>Actinomycetes</taxon>
        <taxon>Mycobacteriales</taxon>
        <taxon>Mycobacteriaceae</taxon>
        <taxon>Mycobacterium</taxon>
        <taxon>Mycobacterium avium complex (MAC)</taxon>
    </lineage>
</organism>
<comment type="caution">
    <text evidence="7">The sequence shown here is derived from an EMBL/GenBank/DDBJ whole genome shotgun (WGS) entry which is preliminary data.</text>
</comment>
<reference evidence="7 8" key="1">
    <citation type="submission" date="2014-04" db="EMBL/GenBank/DDBJ databases">
        <title>The Genome Sequence of Mycobacterium tuberculosis TKK-01-0051.</title>
        <authorList>
            <consortium name="The Broad Institute Genomics Platform"/>
            <consortium name="The Broad Institute Genome Sequencing Center for Infectious Disease"/>
            <person name="Earl A.M."/>
            <person name="Cohen K."/>
            <person name="Pym A."/>
            <person name="Bishai W."/>
            <person name="Maharaj K."/>
            <person name="Desjardins C."/>
            <person name="Abeel T."/>
            <person name="Young S."/>
            <person name="Zeng Q."/>
            <person name="Gargeya S."/>
            <person name="Abouelleil A."/>
            <person name="Alvarado L."/>
            <person name="Chapman S.B."/>
            <person name="Gainer-Dewar J."/>
            <person name="Goldberg J."/>
            <person name="Griggs A."/>
            <person name="Gujja S."/>
            <person name="Hansen M."/>
            <person name="Howarth C."/>
            <person name="Imamovic A."/>
            <person name="Larimer J."/>
            <person name="Murphy C."/>
            <person name="Naylor J."/>
            <person name="Pearson M."/>
            <person name="Poon T.W."/>
            <person name="Priest M."/>
            <person name="Roberts A."/>
            <person name="Saif S."/>
            <person name="Shea T."/>
            <person name="Sykes S."/>
            <person name="Wortman J."/>
            <person name="Nusbaum C."/>
            <person name="Birren B."/>
        </authorList>
    </citation>
    <scope>NUCLEOTIDE SEQUENCE [LARGE SCALE GENOMIC DNA]</scope>
    <source>
        <strain evidence="7 8">TKK-01-0051</strain>
    </source>
</reference>
<dbReference type="Gene3D" id="3.40.50.150">
    <property type="entry name" value="Vaccinia Virus protein VP39"/>
    <property type="match status" value="1"/>
</dbReference>
<protein>
    <recommendedName>
        <fullName evidence="6">S-adenosyl-L-methionine-dependent methyltransferase</fullName>
        <ecNumber evidence="6">2.1.1.-</ecNumber>
    </recommendedName>
</protein>
<keyword evidence="4" id="KW-0808">Transferase</keyword>
<dbReference type="PATRIC" id="fig|1324261.3.peg.3760"/>
<sequence>MSWDVTTDLGSTALAVAAQRAAETAQDDPLIHDEFAAVLVAAANEPGWQQIACGDLSWMGAADDVGRRVARTGREYVATRTVFFDEFCADAAGLGISQFVILAAGLDARAYRLVALTGKRVYEIDQPAVQAFKNAALTAHGATPLADLRWVPVDLRDERWPLMLMEAGWDKSLPTAWLVEGLLPYLSSTEHNALFDTLTALSAPGSRLAAEVYHHSTMHFGDERLSAWRDGAAEIDDALGVDVDVTAFIKNHDASDTASWLSQHGWRVDSLDSREMMSRLGRPIPPDLRDVAPASSLVTAIRREP</sequence>
<dbReference type="GO" id="GO:0008168">
    <property type="term" value="F:methyltransferase activity"/>
    <property type="evidence" value="ECO:0007669"/>
    <property type="project" value="UniProtKB-UniRule"/>
</dbReference>
<name>A0A051TV11_9MYCO</name>
<dbReference type="EMBL" id="JLXW01000010">
    <property type="protein sequence ID" value="KBZ60769.1"/>
    <property type="molecule type" value="Genomic_DNA"/>
</dbReference>
<dbReference type="Pfam" id="PF04072">
    <property type="entry name" value="LCM"/>
    <property type="match status" value="1"/>
</dbReference>
<dbReference type="GO" id="GO:0032259">
    <property type="term" value="P:methylation"/>
    <property type="evidence" value="ECO:0007669"/>
    <property type="project" value="UniProtKB-KW"/>
</dbReference>
<comment type="function">
    <text evidence="1 6">Exhibits S-adenosyl-L-methionine-dependent methyltransferase activity.</text>
</comment>
<evidence type="ECO:0000313" key="8">
    <source>
        <dbReference type="Proteomes" id="UP000025947"/>
    </source>
</evidence>
<dbReference type="EC" id="2.1.1.-" evidence="6"/>
<dbReference type="PANTHER" id="PTHR43619">
    <property type="entry name" value="S-ADENOSYL-L-METHIONINE-DEPENDENT METHYLTRANSFERASE YKTD-RELATED"/>
    <property type="match status" value="1"/>
</dbReference>
<proteinExistence type="inferred from homology"/>
<accession>A0A051TV11</accession>
<evidence type="ECO:0000256" key="1">
    <source>
        <dbReference type="ARBA" id="ARBA00003907"/>
    </source>
</evidence>
<evidence type="ECO:0000256" key="6">
    <source>
        <dbReference type="RuleBase" id="RU362030"/>
    </source>
</evidence>
<dbReference type="InterPro" id="IPR007213">
    <property type="entry name" value="Ppm1/Ppm2/Tcmp"/>
</dbReference>
<evidence type="ECO:0000256" key="4">
    <source>
        <dbReference type="ARBA" id="ARBA00022679"/>
    </source>
</evidence>